<name>A0ABM8QR92_9BACT</name>
<gene>
    <name evidence="1" type="ORF">NSPZN2_11220</name>
</gene>
<protein>
    <submittedName>
        <fullName evidence="1">Uncharacterized protein</fullName>
    </submittedName>
</protein>
<sequence length="61" mass="6668">MPPVESHRPSNHPAMLDRMRGVDFVLTRTIILTLMRAGRKGGGLADDGSRVLDKLVAGRLD</sequence>
<dbReference type="Proteomes" id="UP000675880">
    <property type="component" value="Unassembled WGS sequence"/>
</dbReference>
<organism evidence="1 2">
    <name type="scientific">Nitrospira defluvii</name>
    <dbReference type="NCBI Taxonomy" id="330214"/>
    <lineage>
        <taxon>Bacteria</taxon>
        <taxon>Pseudomonadati</taxon>
        <taxon>Nitrospirota</taxon>
        <taxon>Nitrospiria</taxon>
        <taxon>Nitrospirales</taxon>
        <taxon>Nitrospiraceae</taxon>
        <taxon>Nitrospira</taxon>
    </lineage>
</organism>
<evidence type="ECO:0000313" key="1">
    <source>
        <dbReference type="EMBL" id="CAE6711129.1"/>
    </source>
</evidence>
<dbReference type="EMBL" id="CAJNBJ010000001">
    <property type="protein sequence ID" value="CAE6711129.1"/>
    <property type="molecule type" value="Genomic_DNA"/>
</dbReference>
<comment type="caution">
    <text evidence="1">The sequence shown here is derived from an EMBL/GenBank/DDBJ whole genome shotgun (WGS) entry which is preliminary data.</text>
</comment>
<evidence type="ECO:0000313" key="2">
    <source>
        <dbReference type="Proteomes" id="UP000675880"/>
    </source>
</evidence>
<proteinExistence type="predicted"/>
<accession>A0ABM8QR92</accession>
<keyword evidence="2" id="KW-1185">Reference proteome</keyword>
<reference evidence="1 2" key="1">
    <citation type="submission" date="2021-02" db="EMBL/GenBank/DDBJ databases">
        <authorList>
            <person name="Han P."/>
        </authorList>
    </citation>
    <scope>NUCLEOTIDE SEQUENCE [LARGE SCALE GENOMIC DNA]</scope>
    <source>
        <strain evidence="1">Candidatus Nitrospira sp. ZN2</strain>
    </source>
</reference>